<dbReference type="OrthoDB" id="2955631at2"/>
<dbReference type="AlphaFoldDB" id="A0A1M5HSW1"/>
<feature type="transmembrane region" description="Helical" evidence="1">
    <location>
        <begin position="67"/>
        <end position="92"/>
    </location>
</feature>
<keyword evidence="1" id="KW-0472">Membrane</keyword>
<evidence type="ECO:0000313" key="3">
    <source>
        <dbReference type="Proteomes" id="UP000184520"/>
    </source>
</evidence>
<keyword evidence="3" id="KW-1185">Reference proteome</keyword>
<name>A0A1M5HSW1_9ALTE</name>
<evidence type="ECO:0000313" key="2">
    <source>
        <dbReference type="EMBL" id="SHG18942.1"/>
    </source>
</evidence>
<keyword evidence="1" id="KW-0812">Transmembrane</keyword>
<organism evidence="2 3">
    <name type="scientific">Marisediminitalea aggregata</name>
    <dbReference type="NCBI Taxonomy" id="634436"/>
    <lineage>
        <taxon>Bacteria</taxon>
        <taxon>Pseudomonadati</taxon>
        <taxon>Pseudomonadota</taxon>
        <taxon>Gammaproteobacteria</taxon>
        <taxon>Alteromonadales</taxon>
        <taxon>Alteromonadaceae</taxon>
        <taxon>Marisediminitalea</taxon>
    </lineage>
</organism>
<dbReference type="Proteomes" id="UP000184520">
    <property type="component" value="Unassembled WGS sequence"/>
</dbReference>
<proteinExistence type="predicted"/>
<dbReference type="RefSeq" id="WP_073320405.1">
    <property type="nucleotide sequence ID" value="NZ_FQWD01000002.1"/>
</dbReference>
<reference evidence="3" key="1">
    <citation type="submission" date="2016-11" db="EMBL/GenBank/DDBJ databases">
        <authorList>
            <person name="Varghese N."/>
            <person name="Submissions S."/>
        </authorList>
    </citation>
    <scope>NUCLEOTIDE SEQUENCE [LARGE SCALE GENOMIC DNA]</scope>
    <source>
        <strain evidence="3">CGMCC 1.8995</strain>
    </source>
</reference>
<gene>
    <name evidence="2" type="ORF">SAMN05216361_1601</name>
</gene>
<accession>A0A1M5HSW1</accession>
<feature type="transmembrane region" description="Helical" evidence="1">
    <location>
        <begin position="21"/>
        <end position="47"/>
    </location>
</feature>
<evidence type="ECO:0000256" key="1">
    <source>
        <dbReference type="SAM" id="Phobius"/>
    </source>
</evidence>
<keyword evidence="1" id="KW-1133">Transmembrane helix</keyword>
<protein>
    <submittedName>
        <fullName evidence="2">Uncharacterized membrane protein</fullName>
    </submittedName>
</protein>
<dbReference type="InterPro" id="IPR018723">
    <property type="entry name" value="DUF2254_membrane"/>
</dbReference>
<feature type="transmembrane region" description="Helical" evidence="1">
    <location>
        <begin position="144"/>
        <end position="164"/>
    </location>
</feature>
<sequence>MSLSIITARVRVFWESLSTSYWFIPVLMMLGSVALCYTCLSVIERAFLPDFLQPLIPRVTPENVQQLLSTVAGAMITFTSIAFSMTLVALTLASNQFGPRLIRNFMNDKSTQAVLGIMVSTFLFCLLSLHHLSSIAENQDAISLLAGFTVFFAIVDCVTIVYFIHHVSRSIQADQVIANCFNAFCNSIDSLLPKPESDSAHKAVNESWTNTQESFPLVLHARCSGYVQTINYASFMAMSAVKVSGSEIHVRSGDHVVKDAKLITLYCKQPFEADAFSDLHNAVVLGSERTPIQDPEFAVSQLVEIALRALSPGINDPHTAITCIDKLTAACVLICQRDFPADTLVHNSTEVWLKRRTFTFEGIVDTAFSQIRQMAGSHTKVQVHLLNSLATLQSHCNALAVNTIMQHANSIYANSQTNTLCGSDRHAIDEAMLPFRRQHDV</sequence>
<feature type="transmembrane region" description="Helical" evidence="1">
    <location>
        <begin position="113"/>
        <end position="132"/>
    </location>
</feature>
<dbReference type="Pfam" id="PF10011">
    <property type="entry name" value="DUF2254"/>
    <property type="match status" value="1"/>
</dbReference>
<dbReference type="EMBL" id="FQWD01000002">
    <property type="protein sequence ID" value="SHG18942.1"/>
    <property type="molecule type" value="Genomic_DNA"/>
</dbReference>